<keyword evidence="2" id="KW-0157">Chromophore</keyword>
<evidence type="ECO:0000256" key="1">
    <source>
        <dbReference type="ARBA" id="ARBA00008182"/>
    </source>
</evidence>
<evidence type="ECO:0000256" key="2">
    <source>
        <dbReference type="ARBA" id="ARBA00022991"/>
    </source>
</evidence>
<name>A0A3B7MDV5_9CYAN</name>
<dbReference type="InterPro" id="IPR009050">
    <property type="entry name" value="Globin-like_sf"/>
</dbReference>
<dbReference type="SUPFAM" id="SSF46458">
    <property type="entry name" value="Globin-like"/>
    <property type="match status" value="1"/>
</dbReference>
<accession>A0A3B7MDV5</accession>
<evidence type="ECO:0000313" key="4">
    <source>
        <dbReference type="EMBL" id="AXY68062.1"/>
    </source>
</evidence>
<proteinExistence type="inferred from homology"/>
<gene>
    <name evidence="4" type="ORF">D3A95_07935</name>
</gene>
<dbReference type="RefSeq" id="WP_181494518.1">
    <property type="nucleotide sequence ID" value="NZ_CP032152.1"/>
</dbReference>
<dbReference type="InterPro" id="IPR012128">
    <property type="entry name" value="Phycobilisome_asu/bsu"/>
</dbReference>
<sequence length="161" mass="18744">MHTELMNLYYKAEENYLSNVDIKVFRHHIESLQQRLSTYEFLRDHEIEIFQPVADTLQKKYPTENPQTLEQVLRQAIALLRYAAMAMLLNNPEFLQHRLLEWLTEVVNAHQTQTLWSSCHELLSARLKEMLTDAEQDLILPLLDHAQATLVGLPAVVSVHA</sequence>
<dbReference type="Gene3D" id="1.10.490.20">
    <property type="entry name" value="Phycocyanins"/>
    <property type="match status" value="1"/>
</dbReference>
<dbReference type="CDD" id="cd08919">
    <property type="entry name" value="PBP-like"/>
    <property type="match status" value="1"/>
</dbReference>
<dbReference type="Proteomes" id="UP000261812">
    <property type="component" value="Chromosome"/>
</dbReference>
<protein>
    <submittedName>
        <fullName evidence="4">Phycobilisome protein</fullName>
    </submittedName>
</protein>
<evidence type="ECO:0000256" key="3">
    <source>
        <dbReference type="ARBA" id="ARBA00023307"/>
    </source>
</evidence>
<dbReference type="GO" id="GO:0015979">
    <property type="term" value="P:photosynthesis"/>
    <property type="evidence" value="ECO:0007669"/>
    <property type="project" value="InterPro"/>
</dbReference>
<keyword evidence="5" id="KW-1185">Reference proteome</keyword>
<evidence type="ECO:0000313" key="5">
    <source>
        <dbReference type="Proteomes" id="UP000261812"/>
    </source>
</evidence>
<dbReference type="AlphaFoldDB" id="A0A3B7MDV5"/>
<organism evidence="4 5">
    <name type="scientific">Thermosynechococcus sichuanensis E542</name>
    <dbReference type="NCBI Taxonomy" id="2016101"/>
    <lineage>
        <taxon>Bacteria</taxon>
        <taxon>Bacillati</taxon>
        <taxon>Cyanobacteriota</taxon>
        <taxon>Cyanophyceae</taxon>
        <taxon>Acaryochloridales</taxon>
        <taxon>Thermosynechococcaceae</taxon>
        <taxon>Thermosynechococcus</taxon>
        <taxon>Thermosynechococcus sichuanensis</taxon>
    </lineage>
</organism>
<dbReference type="Pfam" id="PF00502">
    <property type="entry name" value="Phycobilisome"/>
    <property type="match status" value="1"/>
</dbReference>
<keyword evidence="3" id="KW-0089">Bile pigment</keyword>
<dbReference type="EMBL" id="CP032152">
    <property type="protein sequence ID" value="AXY68062.1"/>
    <property type="molecule type" value="Genomic_DNA"/>
</dbReference>
<comment type="similarity">
    <text evidence="1">Belongs to the phycobiliprotein family.</text>
</comment>
<dbReference type="GO" id="GO:0030089">
    <property type="term" value="C:phycobilisome"/>
    <property type="evidence" value="ECO:0007669"/>
    <property type="project" value="InterPro"/>
</dbReference>
<dbReference type="InterPro" id="IPR038719">
    <property type="entry name" value="Phycobilisome_asu/bsu_sf"/>
</dbReference>
<dbReference type="KEGG" id="tsq:D3A95_07935"/>
<reference evidence="5" key="1">
    <citation type="submission" date="2018-09" db="EMBL/GenBank/DDBJ databases">
        <title>Complete genome sequence of thermophilic cyanobacteria strain Thermosynechococcus elongatus PKUAC-SCTE542.</title>
        <authorList>
            <person name="Liang Y."/>
            <person name="Tang J."/>
            <person name="Daroch M."/>
        </authorList>
    </citation>
    <scope>NUCLEOTIDE SEQUENCE [LARGE SCALE GENOMIC DNA]</scope>
    <source>
        <strain evidence="5">E542</strain>
    </source>
</reference>